<evidence type="ECO:0000313" key="3">
    <source>
        <dbReference type="EMBL" id="GCD64387.1"/>
    </source>
</evidence>
<protein>
    <submittedName>
        <fullName evidence="3">Uncharacterized protein</fullName>
    </submittedName>
</protein>
<evidence type="ECO:0000256" key="1">
    <source>
        <dbReference type="SAM" id="MobiDB-lite"/>
    </source>
</evidence>
<name>A0A401X9H5_ACEPA</name>
<dbReference type="EMBL" id="BDEV01000211">
    <property type="protein sequence ID" value="GCD64387.1"/>
    <property type="molecule type" value="Genomic_DNA"/>
</dbReference>
<evidence type="ECO:0000256" key="2">
    <source>
        <dbReference type="SAM" id="Phobius"/>
    </source>
</evidence>
<keyword evidence="2" id="KW-0472">Membrane</keyword>
<dbReference type="Proteomes" id="UP000287385">
    <property type="component" value="Unassembled WGS sequence"/>
</dbReference>
<organism evidence="3 4">
    <name type="scientific">Acetobacter pasteurianus NBRC 3278</name>
    <dbReference type="NCBI Taxonomy" id="1226660"/>
    <lineage>
        <taxon>Bacteria</taxon>
        <taxon>Pseudomonadati</taxon>
        <taxon>Pseudomonadota</taxon>
        <taxon>Alphaproteobacteria</taxon>
        <taxon>Acetobacterales</taxon>
        <taxon>Acetobacteraceae</taxon>
        <taxon>Acetobacter</taxon>
    </lineage>
</organism>
<keyword evidence="2" id="KW-0812">Transmembrane</keyword>
<feature type="region of interest" description="Disordered" evidence="1">
    <location>
        <begin position="1"/>
        <end position="21"/>
    </location>
</feature>
<sequence>MEQNRGEADSQQNGANASDDQSLQKIAASIEAIATSTCKSDAEKLEEKTEKDRKAAHDKKASYLQAGSVFISSIAVAISAVSIIISANQMGIANKALGEAAKSAQAATKSSQIAEEALSVNSRPYLMATLPDTIDMDNKYPTNIKIDMKNVGASPANLIMDSLNIYASKGIIDIKEDAITAILGGNFKDNKYKELNNVIEKDETKTILFVTEPLTDVKYKPNEIYVKSQLIYSGFNSKKYSKRICAIYDLKGELYKFDRFCKIFNDDDEYKK</sequence>
<proteinExistence type="predicted"/>
<feature type="transmembrane region" description="Helical" evidence="2">
    <location>
        <begin position="63"/>
        <end position="85"/>
    </location>
</feature>
<reference evidence="3 4" key="1">
    <citation type="submission" date="2016-06" db="EMBL/GenBank/DDBJ databases">
        <title>Acetobacter pasteurianus NBRC 3278 whole genome sequencing project.</title>
        <authorList>
            <person name="Matsutani M."/>
            <person name="Shiwa Y."/>
            <person name="Okamoto-Kainuma A."/>
            <person name="Ishikawa M."/>
            <person name="Koizumi Y."/>
            <person name="Yoshikawa H."/>
            <person name="Yakushi T."/>
            <person name="Matsushita K."/>
        </authorList>
    </citation>
    <scope>NUCLEOTIDE SEQUENCE [LARGE SCALE GENOMIC DNA]</scope>
    <source>
        <strain evidence="3 4">NBRC 3278</strain>
    </source>
</reference>
<feature type="compositionally biased region" description="Basic and acidic residues" evidence="1">
    <location>
        <begin position="40"/>
        <end position="58"/>
    </location>
</feature>
<comment type="caution">
    <text evidence="3">The sequence shown here is derived from an EMBL/GenBank/DDBJ whole genome shotgun (WGS) entry which is preliminary data.</text>
</comment>
<gene>
    <name evidence="3" type="ORF">NBRC3278_3480</name>
</gene>
<dbReference type="AlphaFoldDB" id="A0A401X9H5"/>
<keyword evidence="4" id="KW-1185">Reference proteome</keyword>
<accession>A0A401X9H5</accession>
<dbReference type="RefSeq" id="WP_124297245.1">
    <property type="nucleotide sequence ID" value="NZ_BDEV01000211.1"/>
</dbReference>
<feature type="compositionally biased region" description="Polar residues" evidence="1">
    <location>
        <begin position="9"/>
        <end position="21"/>
    </location>
</feature>
<evidence type="ECO:0000313" key="4">
    <source>
        <dbReference type="Proteomes" id="UP000287385"/>
    </source>
</evidence>
<keyword evidence="2" id="KW-1133">Transmembrane helix</keyword>
<feature type="region of interest" description="Disordered" evidence="1">
    <location>
        <begin position="39"/>
        <end position="58"/>
    </location>
</feature>